<dbReference type="EMBL" id="JACOFW010000010">
    <property type="protein sequence ID" value="MBC3807790.1"/>
    <property type="molecule type" value="Genomic_DNA"/>
</dbReference>
<evidence type="ECO:0000259" key="1">
    <source>
        <dbReference type="Pfam" id="PF08818"/>
    </source>
</evidence>
<protein>
    <submittedName>
        <fullName evidence="2">DUF1801 domain-containing protein</fullName>
    </submittedName>
</protein>
<evidence type="ECO:0000313" key="2">
    <source>
        <dbReference type="EMBL" id="MBC3807790.1"/>
    </source>
</evidence>
<dbReference type="SUPFAM" id="SSF159888">
    <property type="entry name" value="YdhG-like"/>
    <property type="match status" value="1"/>
</dbReference>
<sequence>MSETKTRVELYLQDLSLTNAATHALVQALRKQILGLSQSSDESVQEEIKYGGILFAVEQAFCGVFAYANHVSLEFGEGASLPDRFGVLEGKGKFRRHIKLETIAEIESKHLMHYVKMAYQRSLTS</sequence>
<dbReference type="InterPro" id="IPR014922">
    <property type="entry name" value="YdhG-like"/>
</dbReference>
<dbReference type="Pfam" id="PF08818">
    <property type="entry name" value="DUF1801"/>
    <property type="match status" value="1"/>
</dbReference>
<reference evidence="2 3" key="1">
    <citation type="submission" date="2020-08" db="EMBL/GenBank/DDBJ databases">
        <title>Novel species isolated from subtropical streams in China.</title>
        <authorList>
            <person name="Lu H."/>
        </authorList>
    </citation>
    <scope>NUCLEOTIDE SEQUENCE [LARGE SCALE GENOMIC DNA]</scope>
    <source>
        <strain evidence="2 3">KACC 16656</strain>
    </source>
</reference>
<accession>A0ABR6X5C1</accession>
<keyword evidence="3" id="KW-1185">Reference proteome</keyword>
<feature type="domain" description="YdhG-like" evidence="1">
    <location>
        <begin position="27"/>
        <end position="118"/>
    </location>
</feature>
<proteinExistence type="predicted"/>
<evidence type="ECO:0000313" key="3">
    <source>
        <dbReference type="Proteomes" id="UP000648257"/>
    </source>
</evidence>
<organism evidence="2 3">
    <name type="scientific">Undibacterium seohonense</name>
    <dbReference type="NCBI Taxonomy" id="1344950"/>
    <lineage>
        <taxon>Bacteria</taxon>
        <taxon>Pseudomonadati</taxon>
        <taxon>Pseudomonadota</taxon>
        <taxon>Betaproteobacteria</taxon>
        <taxon>Burkholderiales</taxon>
        <taxon>Oxalobacteraceae</taxon>
        <taxon>Undibacterium</taxon>
    </lineage>
</organism>
<name>A0ABR6X5C1_9BURK</name>
<gene>
    <name evidence="2" type="ORF">H8K52_10590</name>
</gene>
<comment type="caution">
    <text evidence="2">The sequence shown here is derived from an EMBL/GenBank/DDBJ whole genome shotgun (WGS) entry which is preliminary data.</text>
</comment>
<dbReference type="Proteomes" id="UP000648257">
    <property type="component" value="Unassembled WGS sequence"/>
</dbReference>